<dbReference type="RefSeq" id="WP_013658928.1">
    <property type="nucleotide sequence ID" value="NC_015275.1"/>
</dbReference>
<dbReference type="NCBIfam" id="NF047856">
    <property type="entry name" value="BGlucanaseBglS"/>
    <property type="match status" value="1"/>
</dbReference>
<evidence type="ECO:0000259" key="11">
    <source>
        <dbReference type="PROSITE" id="PS51762"/>
    </source>
</evidence>
<dbReference type="KEGG" id="cle:Clole_3977"/>
<dbReference type="SMART" id="SM00458">
    <property type="entry name" value="RICIN"/>
    <property type="match status" value="1"/>
</dbReference>
<evidence type="ECO:0000256" key="8">
    <source>
        <dbReference type="ARBA" id="ARBA00029771"/>
    </source>
</evidence>
<dbReference type="PROSITE" id="PS01034">
    <property type="entry name" value="GH16_1"/>
    <property type="match status" value="1"/>
</dbReference>
<dbReference type="InterPro" id="IPR044791">
    <property type="entry name" value="Beta-glucanase/XTH"/>
</dbReference>
<dbReference type="Gene3D" id="2.80.10.50">
    <property type="match status" value="1"/>
</dbReference>
<evidence type="ECO:0000256" key="2">
    <source>
        <dbReference type="ARBA" id="ARBA00006865"/>
    </source>
</evidence>
<keyword evidence="5 12" id="KW-0378">Hydrolase</keyword>
<dbReference type="AlphaFoldDB" id="F2JKE0"/>
<evidence type="ECO:0000313" key="13">
    <source>
        <dbReference type="Proteomes" id="UP000008467"/>
    </source>
</evidence>
<evidence type="ECO:0000256" key="7">
    <source>
        <dbReference type="ARBA" id="ARBA00029722"/>
    </source>
</evidence>
<dbReference type="InterPro" id="IPR013320">
    <property type="entry name" value="ConA-like_dom_sf"/>
</dbReference>
<dbReference type="EMBL" id="CP002582">
    <property type="protein sequence ID" value="ADZ85655.1"/>
    <property type="molecule type" value="Genomic_DNA"/>
</dbReference>
<dbReference type="InterPro" id="IPR000772">
    <property type="entry name" value="Ricin_B_lectin"/>
</dbReference>
<dbReference type="SUPFAM" id="SSF49899">
    <property type="entry name" value="Concanavalin A-like lectins/glucanases"/>
    <property type="match status" value="1"/>
</dbReference>
<proteinExistence type="inferred from homology"/>
<dbReference type="GO" id="GO:0042972">
    <property type="term" value="F:licheninase activity"/>
    <property type="evidence" value="ECO:0007669"/>
    <property type="project" value="UniProtKB-EC"/>
</dbReference>
<dbReference type="PRINTS" id="PR00737">
    <property type="entry name" value="GLHYDRLASE16"/>
</dbReference>
<dbReference type="EC" id="3.2.1.73" evidence="3"/>
<evidence type="ECO:0000256" key="5">
    <source>
        <dbReference type="ARBA" id="ARBA00022801"/>
    </source>
</evidence>
<dbReference type="Proteomes" id="UP000008467">
    <property type="component" value="Chromosome"/>
</dbReference>
<dbReference type="InterPro" id="IPR000757">
    <property type="entry name" value="Beta-glucanase-like"/>
</dbReference>
<reference evidence="12 13" key="1">
    <citation type="journal article" date="2011" name="J. Bacteriol.">
        <title>Complete genome sequence of the cellulose-degrading bacterium Cellulosilyticum lentocellum.</title>
        <authorList>
            <consortium name="US DOE Joint Genome Institute"/>
            <person name="Miller D.A."/>
            <person name="Suen G."/>
            <person name="Bruce D."/>
            <person name="Copeland A."/>
            <person name="Cheng J.F."/>
            <person name="Detter C."/>
            <person name="Goodwin L.A."/>
            <person name="Han C.S."/>
            <person name="Hauser L.J."/>
            <person name="Land M.L."/>
            <person name="Lapidus A."/>
            <person name="Lucas S."/>
            <person name="Meincke L."/>
            <person name="Pitluck S."/>
            <person name="Tapia R."/>
            <person name="Teshima H."/>
            <person name="Woyke T."/>
            <person name="Fox B.G."/>
            <person name="Angert E.R."/>
            <person name="Currie C.R."/>
        </authorList>
    </citation>
    <scope>NUCLEOTIDE SEQUENCE [LARGE SCALE GENOMIC DNA]</scope>
    <source>
        <strain evidence="13">ATCC 49066 / DSM 5427 / NCIMB 11756 / RHM5</strain>
    </source>
</reference>
<comment type="catalytic activity">
    <reaction evidence="1">
        <text>Hydrolysis of (1-&gt;4)-beta-D-glucosidic linkages in beta-D-glucans containing (1-&gt;3)- and (1-&gt;4)-bonds.</text>
        <dbReference type="EC" id="3.2.1.73"/>
    </reaction>
</comment>
<organism evidence="12 13">
    <name type="scientific">Cellulosilyticum lentocellum (strain ATCC 49066 / DSM 5427 / NCIMB 11756 / RHM5)</name>
    <name type="common">Clostridium lentocellum</name>
    <dbReference type="NCBI Taxonomy" id="642492"/>
    <lineage>
        <taxon>Bacteria</taxon>
        <taxon>Bacillati</taxon>
        <taxon>Bacillota</taxon>
        <taxon>Clostridia</taxon>
        <taxon>Lachnospirales</taxon>
        <taxon>Cellulosilyticaceae</taxon>
        <taxon>Cellulosilyticum</taxon>
    </lineage>
</organism>
<protein>
    <recommendedName>
        <fullName evidence="4">Beta-glucanase</fullName>
        <ecNumber evidence="3">3.2.1.73</ecNumber>
    </recommendedName>
    <alternativeName>
        <fullName evidence="9">1,3-1,4-beta-D-glucan 4-glucanohydrolase</fullName>
    </alternativeName>
    <alternativeName>
        <fullName evidence="8">Endo-beta-1,3-1,4 glucanase</fullName>
    </alternativeName>
    <alternativeName>
        <fullName evidence="7">Lichenase</fullName>
    </alternativeName>
</protein>
<dbReference type="PROSITE" id="PS50231">
    <property type="entry name" value="RICIN_B_LECTIN"/>
    <property type="match status" value="1"/>
</dbReference>
<feature type="active site" description="Nucleophile" evidence="10">
    <location>
        <position position="130"/>
    </location>
</feature>
<dbReference type="PANTHER" id="PTHR31062">
    <property type="entry name" value="XYLOGLUCAN ENDOTRANSGLUCOSYLASE/HYDROLASE PROTEIN 8-RELATED"/>
    <property type="match status" value="1"/>
</dbReference>
<gene>
    <name evidence="12" type="ordered locus">Clole_3977</name>
</gene>
<dbReference type="PROSITE" id="PS51762">
    <property type="entry name" value="GH16_2"/>
    <property type="match status" value="1"/>
</dbReference>
<comment type="similarity">
    <text evidence="2">Belongs to the glycosyl hydrolase 16 family.</text>
</comment>
<dbReference type="Pfam" id="PF00722">
    <property type="entry name" value="Glyco_hydro_16"/>
    <property type="match status" value="1"/>
</dbReference>
<accession>F2JKE0</accession>
<dbReference type="InterPro" id="IPR035992">
    <property type="entry name" value="Ricin_B-like_lectins"/>
</dbReference>
<feature type="active site" description="Nucleophile" evidence="10">
    <location>
        <position position="134"/>
    </location>
</feature>
<evidence type="ECO:0000256" key="6">
    <source>
        <dbReference type="ARBA" id="ARBA00023295"/>
    </source>
</evidence>
<dbReference type="HOGENOM" id="CLU_674190_0_0_9"/>
<dbReference type="eggNOG" id="COG2273">
    <property type="taxonomic scope" value="Bacteria"/>
</dbReference>
<evidence type="ECO:0000256" key="10">
    <source>
        <dbReference type="PIRSR" id="PIRSR608264-1"/>
    </source>
</evidence>
<dbReference type="SUPFAM" id="SSF50370">
    <property type="entry name" value="Ricin B-like lectins"/>
    <property type="match status" value="1"/>
</dbReference>
<name>F2JKE0_CELLD</name>
<dbReference type="STRING" id="642492.Clole_3977"/>
<dbReference type="Gene3D" id="2.60.120.200">
    <property type="match status" value="1"/>
</dbReference>
<feature type="domain" description="GH16" evidence="11">
    <location>
        <begin position="19"/>
        <end position="243"/>
    </location>
</feature>
<dbReference type="CDD" id="cd02175">
    <property type="entry name" value="GH16_lichenase"/>
    <property type="match status" value="1"/>
</dbReference>
<evidence type="ECO:0000256" key="4">
    <source>
        <dbReference type="ARBA" id="ARBA00014569"/>
    </source>
</evidence>
<evidence type="ECO:0000256" key="3">
    <source>
        <dbReference type="ARBA" id="ARBA00012690"/>
    </source>
</evidence>
<evidence type="ECO:0000256" key="9">
    <source>
        <dbReference type="ARBA" id="ARBA00031665"/>
    </source>
</evidence>
<dbReference type="InterPro" id="IPR008264">
    <property type="entry name" value="Beta_glucanase"/>
</dbReference>
<dbReference type="CDD" id="cd00161">
    <property type="entry name" value="beta-trefoil_Ricin-like"/>
    <property type="match status" value="1"/>
</dbReference>
<keyword evidence="6" id="KW-0326">Glycosidase</keyword>
<keyword evidence="13" id="KW-1185">Reference proteome</keyword>
<evidence type="ECO:0000256" key="1">
    <source>
        <dbReference type="ARBA" id="ARBA00000481"/>
    </source>
</evidence>
<dbReference type="InterPro" id="IPR008263">
    <property type="entry name" value="GH16_AS"/>
</dbReference>
<sequence length="389" mass="43203">MQKTFSKTLLFVGIIFSFLLAFLIPKPLFAASSFFDDFNSLNQFQVSNGWSNGGMFNCTWRSNAVRSQNGFAQLSILSDSNGGYAGGEISTSQKYGYGLYEVRMKPAKNSGIVSSFFTYTGPSYGTQWDEIDIEFLGKNTNIVQFNYYTNGVGNHEYVYSLGFDASTSFHTYAFDWKPNSITWYVDGRAVYTATTNIPSTPGKIMMNIWPGTSQVNDWLGAYNGATNLNAYYDWVKFTPSNSTPPTSNIFSNGTYTIANKRSQMALDGAGTYQNANVQQWGLGNGTNQQWQLISTGSNTYKIKNVASGRLLSVRSSATYDGALVEQRSDNNTPDQLWEIYYTEGSYCKILNKASGKALSIQSGSTSEGALAHIWPFQNGEDQKWLFTKK</sequence>
<dbReference type="GO" id="GO:0005975">
    <property type="term" value="P:carbohydrate metabolic process"/>
    <property type="evidence" value="ECO:0007669"/>
    <property type="project" value="InterPro"/>
</dbReference>
<evidence type="ECO:0000313" key="12">
    <source>
        <dbReference type="EMBL" id="ADZ85655.1"/>
    </source>
</evidence>
<dbReference type="Pfam" id="PF14200">
    <property type="entry name" value="RicinB_lectin_2"/>
    <property type="match status" value="1"/>
</dbReference>